<name>A0A286DWA0_9ACTN</name>
<dbReference type="RefSeq" id="WP_097231387.1">
    <property type="nucleotide sequence ID" value="NZ_OCNE01000008.1"/>
</dbReference>
<reference evidence="2 3" key="1">
    <citation type="submission" date="2017-09" db="EMBL/GenBank/DDBJ databases">
        <authorList>
            <person name="Ehlers B."/>
            <person name="Leendertz F.H."/>
        </authorList>
    </citation>
    <scope>NUCLEOTIDE SEQUENCE [LARGE SCALE GENOMIC DNA]</scope>
    <source>
        <strain evidence="2 3">CGMCC 4.7095</strain>
    </source>
</reference>
<dbReference type="EMBL" id="OCNE01000008">
    <property type="protein sequence ID" value="SOD62890.1"/>
    <property type="molecule type" value="Genomic_DNA"/>
</dbReference>
<comment type="similarity">
    <text evidence="1">Belongs to the RutC family.</text>
</comment>
<evidence type="ECO:0000313" key="2">
    <source>
        <dbReference type="EMBL" id="SOD62890.1"/>
    </source>
</evidence>
<dbReference type="GO" id="GO:0019239">
    <property type="term" value="F:deaminase activity"/>
    <property type="evidence" value="ECO:0007669"/>
    <property type="project" value="TreeGrafter"/>
</dbReference>
<dbReference type="CDD" id="cd00448">
    <property type="entry name" value="YjgF_YER057c_UK114_family"/>
    <property type="match status" value="1"/>
</dbReference>
<dbReference type="InterPro" id="IPR006175">
    <property type="entry name" value="YjgF/YER057c/UK114"/>
</dbReference>
<evidence type="ECO:0000313" key="3">
    <source>
        <dbReference type="Proteomes" id="UP000219072"/>
    </source>
</evidence>
<protein>
    <submittedName>
        <fullName evidence="2">Endoribonuclease L-PSP</fullName>
    </submittedName>
</protein>
<dbReference type="OrthoDB" id="8684161at2"/>
<dbReference type="Proteomes" id="UP000219072">
    <property type="component" value="Unassembled WGS sequence"/>
</dbReference>
<organism evidence="2 3">
    <name type="scientific">Streptomyces zhaozhouensis</name>
    <dbReference type="NCBI Taxonomy" id="1300267"/>
    <lineage>
        <taxon>Bacteria</taxon>
        <taxon>Bacillati</taxon>
        <taxon>Actinomycetota</taxon>
        <taxon>Actinomycetes</taxon>
        <taxon>Kitasatosporales</taxon>
        <taxon>Streptomycetaceae</taxon>
        <taxon>Streptomyces</taxon>
    </lineage>
</organism>
<sequence length="102" mass="11085">MCAWSRIRCTTYSSYWRCQALSASVLGKIRGLLQEAGLGLEHVARVTAFLADPSPLGAVNEVYREFFTAPYPSRSAVGAALPKPGFLVEIEALAVRPSQPED</sequence>
<dbReference type="GO" id="GO:0005829">
    <property type="term" value="C:cytosol"/>
    <property type="evidence" value="ECO:0007669"/>
    <property type="project" value="TreeGrafter"/>
</dbReference>
<gene>
    <name evidence="2" type="ORF">SAMN06297387_10853</name>
</gene>
<keyword evidence="3" id="KW-1185">Reference proteome</keyword>
<dbReference type="InterPro" id="IPR035959">
    <property type="entry name" value="RutC-like_sf"/>
</dbReference>
<dbReference type="Gene3D" id="3.30.1330.40">
    <property type="entry name" value="RutC-like"/>
    <property type="match status" value="1"/>
</dbReference>
<dbReference type="AlphaFoldDB" id="A0A286DWA0"/>
<dbReference type="PANTHER" id="PTHR11803">
    <property type="entry name" value="2-IMINOBUTANOATE/2-IMINOPROPANOATE DEAMINASE RIDA"/>
    <property type="match status" value="1"/>
</dbReference>
<dbReference type="SUPFAM" id="SSF55298">
    <property type="entry name" value="YjgF-like"/>
    <property type="match status" value="1"/>
</dbReference>
<dbReference type="Pfam" id="PF01042">
    <property type="entry name" value="Ribonuc_L-PSP"/>
    <property type="match status" value="1"/>
</dbReference>
<evidence type="ECO:0000256" key="1">
    <source>
        <dbReference type="ARBA" id="ARBA00010552"/>
    </source>
</evidence>
<proteinExistence type="inferred from homology"/>
<dbReference type="PANTHER" id="PTHR11803:SF58">
    <property type="entry name" value="PROTEIN HMF1-RELATED"/>
    <property type="match status" value="1"/>
</dbReference>
<accession>A0A286DWA0</accession>